<dbReference type="PANTHER" id="PTHR28090:SF1">
    <property type="entry name" value="PROTEIN ROT1"/>
    <property type="match status" value="1"/>
</dbReference>
<evidence type="ECO:0000256" key="3">
    <source>
        <dbReference type="ARBA" id="ARBA00016195"/>
    </source>
</evidence>
<sequence>MILTSLLALFASTALAQQAVQQTTTTYFGTWSSGSGNVLTGPGFANPANESFNYPPTTGISYSFTQDGFYETARYRFNSNGSMPNCISANLVWHHGTYQQQPNGSIVLTPFGDGFQQVQDPCAPVSNFVQNYNVTELLSTWAVTQDPILGSRLFLYQFDGTPWPPMLFMSATPNMLPTRSLRNISAPVVIAKRSTNDGDSVRLWGISGLVSSAVAAGLASLLL</sequence>
<keyword evidence="6 10" id="KW-0732">Signal</keyword>
<evidence type="ECO:0000256" key="8">
    <source>
        <dbReference type="ARBA" id="ARBA00022989"/>
    </source>
</evidence>
<keyword evidence="8" id="KW-1133">Transmembrane helix</keyword>
<accession>A0A8E2AYC1</accession>
<evidence type="ECO:0000313" key="11">
    <source>
        <dbReference type="EMBL" id="OCH92811.1"/>
    </source>
</evidence>
<proteinExistence type="inferred from homology"/>
<gene>
    <name evidence="11" type="ORF">OBBRIDRAFT_790826</name>
</gene>
<name>A0A8E2AYC1_9APHY</name>
<evidence type="ECO:0000256" key="5">
    <source>
        <dbReference type="ARBA" id="ARBA00022692"/>
    </source>
</evidence>
<reference evidence="11 12" key="1">
    <citation type="submission" date="2016-07" db="EMBL/GenBank/DDBJ databases">
        <title>Draft genome of the white-rot fungus Obba rivulosa 3A-2.</title>
        <authorList>
            <consortium name="DOE Joint Genome Institute"/>
            <person name="Miettinen O."/>
            <person name="Riley R."/>
            <person name="Acob R."/>
            <person name="Barry K."/>
            <person name="Cullen D."/>
            <person name="De Vries R."/>
            <person name="Hainaut M."/>
            <person name="Hatakka A."/>
            <person name="Henrissat B."/>
            <person name="Hilden K."/>
            <person name="Kuo R."/>
            <person name="Labutti K."/>
            <person name="Lipzen A."/>
            <person name="Makela M.R."/>
            <person name="Sandor L."/>
            <person name="Spatafora J.W."/>
            <person name="Grigoriev I.V."/>
            <person name="Hibbett D.S."/>
        </authorList>
    </citation>
    <scope>NUCLEOTIDE SEQUENCE [LARGE SCALE GENOMIC DNA]</scope>
    <source>
        <strain evidence="11 12">3A-2</strain>
    </source>
</reference>
<evidence type="ECO:0000256" key="10">
    <source>
        <dbReference type="SAM" id="SignalP"/>
    </source>
</evidence>
<dbReference type="EMBL" id="KV722363">
    <property type="protein sequence ID" value="OCH92811.1"/>
    <property type="molecule type" value="Genomic_DNA"/>
</dbReference>
<protein>
    <recommendedName>
        <fullName evidence="4">Protein ROT1</fullName>
    </recommendedName>
    <alternativeName>
        <fullName evidence="3">Protein rot1</fullName>
    </alternativeName>
</protein>
<dbReference type="GO" id="GO:0005789">
    <property type="term" value="C:endoplasmic reticulum membrane"/>
    <property type="evidence" value="ECO:0007669"/>
    <property type="project" value="UniProtKB-SubCell"/>
</dbReference>
<evidence type="ECO:0000256" key="1">
    <source>
        <dbReference type="ARBA" id="ARBA00004115"/>
    </source>
</evidence>
<dbReference type="Proteomes" id="UP000250043">
    <property type="component" value="Unassembled WGS sequence"/>
</dbReference>
<dbReference type="PANTHER" id="PTHR28090">
    <property type="entry name" value="PROTEIN ROT1"/>
    <property type="match status" value="1"/>
</dbReference>
<dbReference type="Pfam" id="PF10681">
    <property type="entry name" value="Rot1"/>
    <property type="match status" value="1"/>
</dbReference>
<feature type="chain" id="PRO_5034489955" description="Protein ROT1" evidence="10">
    <location>
        <begin position="17"/>
        <end position="223"/>
    </location>
</feature>
<dbReference type="GO" id="GO:0051082">
    <property type="term" value="F:unfolded protein binding"/>
    <property type="evidence" value="ECO:0007669"/>
    <property type="project" value="TreeGrafter"/>
</dbReference>
<evidence type="ECO:0000313" key="12">
    <source>
        <dbReference type="Proteomes" id="UP000250043"/>
    </source>
</evidence>
<evidence type="ECO:0000256" key="6">
    <source>
        <dbReference type="ARBA" id="ARBA00022729"/>
    </source>
</evidence>
<dbReference type="GO" id="GO:0006458">
    <property type="term" value="P:'de novo' protein folding"/>
    <property type="evidence" value="ECO:0007669"/>
    <property type="project" value="InterPro"/>
</dbReference>
<feature type="signal peptide" evidence="10">
    <location>
        <begin position="1"/>
        <end position="16"/>
    </location>
</feature>
<dbReference type="AlphaFoldDB" id="A0A8E2AYC1"/>
<comment type="similarity">
    <text evidence="2">Belongs to the ROT1 family.</text>
</comment>
<organism evidence="11 12">
    <name type="scientific">Obba rivulosa</name>
    <dbReference type="NCBI Taxonomy" id="1052685"/>
    <lineage>
        <taxon>Eukaryota</taxon>
        <taxon>Fungi</taxon>
        <taxon>Dikarya</taxon>
        <taxon>Basidiomycota</taxon>
        <taxon>Agaricomycotina</taxon>
        <taxon>Agaricomycetes</taxon>
        <taxon>Polyporales</taxon>
        <taxon>Gelatoporiaceae</taxon>
        <taxon>Obba</taxon>
    </lineage>
</organism>
<keyword evidence="9" id="KW-0472">Membrane</keyword>
<evidence type="ECO:0000256" key="2">
    <source>
        <dbReference type="ARBA" id="ARBA00007149"/>
    </source>
</evidence>
<keyword evidence="7" id="KW-0256">Endoplasmic reticulum</keyword>
<keyword evidence="12" id="KW-1185">Reference proteome</keyword>
<evidence type="ECO:0000256" key="4">
    <source>
        <dbReference type="ARBA" id="ARBA00017291"/>
    </source>
</evidence>
<keyword evidence="5" id="KW-0812">Transmembrane</keyword>
<evidence type="ECO:0000256" key="7">
    <source>
        <dbReference type="ARBA" id="ARBA00022824"/>
    </source>
</evidence>
<dbReference type="OrthoDB" id="5327821at2759"/>
<comment type="subcellular location">
    <subcellularLocation>
        <location evidence="1">Endoplasmic reticulum membrane</location>
        <topology evidence="1">Single-pass type I membrane protein</topology>
    </subcellularLocation>
</comment>
<dbReference type="InterPro" id="IPR019623">
    <property type="entry name" value="Rot1"/>
</dbReference>
<evidence type="ECO:0000256" key="9">
    <source>
        <dbReference type="ARBA" id="ARBA00023136"/>
    </source>
</evidence>